<gene>
    <name evidence="1" type="ORF">GPY42_01430</name>
</gene>
<evidence type="ECO:0000313" key="2">
    <source>
        <dbReference type="Proteomes" id="UP000470051"/>
    </source>
</evidence>
<evidence type="ECO:0000313" key="1">
    <source>
        <dbReference type="EMBL" id="NDL23912.1"/>
    </source>
</evidence>
<sequence>MDAQRRERKRRRSSTESINPAINWFLWRPCTGAGDACPPLAKWSDMLDGTYTIDDVQAMHAVMDDLVDSMERALSHNT</sequence>
<name>A0ABX0AT07_9GAMM</name>
<comment type="caution">
    <text evidence="1">The sequence shown here is derived from an EMBL/GenBank/DDBJ whole genome shotgun (WGS) entry which is preliminary data.</text>
</comment>
<reference evidence="1 2" key="1">
    <citation type="submission" date="2019-12" db="EMBL/GenBank/DDBJ databases">
        <title>Engineering Photorhabdus to improve their lethality against agricultural pests.</title>
        <authorList>
            <person name="Machado R.A.R."/>
        </authorList>
    </citation>
    <scope>NUCLEOTIDE SEQUENCE [LARGE SCALE GENOMIC DNA]</scope>
    <source>
        <strain evidence="1 2">M-HU2</strain>
    </source>
</reference>
<protein>
    <submittedName>
        <fullName evidence="1">Uncharacterized protein</fullName>
    </submittedName>
</protein>
<accession>A0ABX0AT07</accession>
<dbReference type="RefSeq" id="WP_146748036.1">
    <property type="nucleotide sequence ID" value="NZ_CAWPKC010000001.1"/>
</dbReference>
<dbReference type="EMBL" id="WSFE01000001">
    <property type="protein sequence ID" value="NDL23912.1"/>
    <property type="molecule type" value="Genomic_DNA"/>
</dbReference>
<proteinExistence type="predicted"/>
<keyword evidence="2" id="KW-1185">Reference proteome</keyword>
<dbReference type="Proteomes" id="UP000470051">
    <property type="component" value="Unassembled WGS sequence"/>
</dbReference>
<organism evidence="1 2">
    <name type="scientific">Photorhabdus kayaii</name>
    <dbReference type="NCBI Taxonomy" id="230088"/>
    <lineage>
        <taxon>Bacteria</taxon>
        <taxon>Pseudomonadati</taxon>
        <taxon>Pseudomonadota</taxon>
        <taxon>Gammaproteobacteria</taxon>
        <taxon>Enterobacterales</taxon>
        <taxon>Morganellaceae</taxon>
        <taxon>Photorhabdus</taxon>
    </lineage>
</organism>